<name>A0A7R9MC71_9ACAR</name>
<evidence type="ECO:0000259" key="6">
    <source>
        <dbReference type="PROSITE" id="PS50835"/>
    </source>
</evidence>
<dbReference type="SMART" id="SM00409">
    <property type="entry name" value="IG"/>
    <property type="match status" value="1"/>
</dbReference>
<dbReference type="InterPro" id="IPR051170">
    <property type="entry name" value="Neural/epithelial_adhesion"/>
</dbReference>
<evidence type="ECO:0000256" key="3">
    <source>
        <dbReference type="ARBA" id="ARBA00023157"/>
    </source>
</evidence>
<feature type="non-terminal residue" evidence="7">
    <location>
        <position position="207"/>
    </location>
</feature>
<dbReference type="InterPro" id="IPR007110">
    <property type="entry name" value="Ig-like_dom"/>
</dbReference>
<dbReference type="Pfam" id="PF07679">
    <property type="entry name" value="I-set"/>
    <property type="match status" value="1"/>
</dbReference>
<dbReference type="InterPro" id="IPR013098">
    <property type="entry name" value="Ig_I-set"/>
</dbReference>
<evidence type="ECO:0000313" key="8">
    <source>
        <dbReference type="Proteomes" id="UP000728032"/>
    </source>
</evidence>
<dbReference type="PANTHER" id="PTHR12231:SF253">
    <property type="entry name" value="DPR-INTERACTING PROTEIN ETA, ISOFORM B-RELATED"/>
    <property type="match status" value="1"/>
</dbReference>
<dbReference type="InterPro" id="IPR013783">
    <property type="entry name" value="Ig-like_fold"/>
</dbReference>
<evidence type="ECO:0000256" key="1">
    <source>
        <dbReference type="ARBA" id="ARBA00022729"/>
    </source>
</evidence>
<keyword evidence="4" id="KW-0393">Immunoglobulin domain</keyword>
<keyword evidence="2" id="KW-0677">Repeat</keyword>
<evidence type="ECO:0000256" key="5">
    <source>
        <dbReference type="SAM" id="MobiDB-lite"/>
    </source>
</evidence>
<dbReference type="PANTHER" id="PTHR12231">
    <property type="entry name" value="CTX-RELATED TYPE I TRANSMEMBRANE PROTEIN"/>
    <property type="match status" value="1"/>
</dbReference>
<accession>A0A7R9MC71</accession>
<proteinExistence type="predicted"/>
<dbReference type="InterPro" id="IPR036179">
    <property type="entry name" value="Ig-like_dom_sf"/>
</dbReference>
<feature type="compositionally biased region" description="Polar residues" evidence="5">
    <location>
        <begin position="172"/>
        <end position="188"/>
    </location>
</feature>
<protein>
    <recommendedName>
        <fullName evidence="6">Ig-like domain-containing protein</fullName>
    </recommendedName>
</protein>
<dbReference type="FunFam" id="2.60.40.10:FF:000376">
    <property type="entry name" value="CLUMA_CG000981, isoform A"/>
    <property type="match status" value="1"/>
</dbReference>
<evidence type="ECO:0000256" key="4">
    <source>
        <dbReference type="ARBA" id="ARBA00023319"/>
    </source>
</evidence>
<dbReference type="EMBL" id="OC927963">
    <property type="protein sequence ID" value="CAD7657511.1"/>
    <property type="molecule type" value="Genomic_DNA"/>
</dbReference>
<dbReference type="Proteomes" id="UP000728032">
    <property type="component" value="Unassembled WGS sequence"/>
</dbReference>
<keyword evidence="1" id="KW-0732">Signal</keyword>
<dbReference type="AlphaFoldDB" id="A0A7R9MC71"/>
<keyword evidence="3" id="KW-1015">Disulfide bond</keyword>
<organism evidence="7">
    <name type="scientific">Oppiella nova</name>
    <dbReference type="NCBI Taxonomy" id="334625"/>
    <lineage>
        <taxon>Eukaryota</taxon>
        <taxon>Metazoa</taxon>
        <taxon>Ecdysozoa</taxon>
        <taxon>Arthropoda</taxon>
        <taxon>Chelicerata</taxon>
        <taxon>Arachnida</taxon>
        <taxon>Acari</taxon>
        <taxon>Acariformes</taxon>
        <taxon>Sarcoptiformes</taxon>
        <taxon>Oribatida</taxon>
        <taxon>Brachypylina</taxon>
        <taxon>Oppioidea</taxon>
        <taxon>Oppiidae</taxon>
        <taxon>Oppiella</taxon>
    </lineage>
</organism>
<evidence type="ECO:0000313" key="7">
    <source>
        <dbReference type="EMBL" id="CAD7657511.1"/>
    </source>
</evidence>
<keyword evidence="8" id="KW-1185">Reference proteome</keyword>
<evidence type="ECO:0000256" key="2">
    <source>
        <dbReference type="ARBA" id="ARBA00022737"/>
    </source>
</evidence>
<reference evidence="7" key="1">
    <citation type="submission" date="2020-11" db="EMBL/GenBank/DDBJ databases">
        <authorList>
            <person name="Tran Van P."/>
        </authorList>
    </citation>
    <scope>NUCLEOTIDE SEQUENCE</scope>
</reference>
<gene>
    <name evidence="7" type="ORF">ONB1V03_LOCUS14139</name>
</gene>
<dbReference type="SUPFAM" id="SSF48726">
    <property type="entry name" value="Immunoglobulin"/>
    <property type="match status" value="1"/>
</dbReference>
<dbReference type="SMART" id="SM00408">
    <property type="entry name" value="IGc2"/>
    <property type="match status" value="1"/>
</dbReference>
<feature type="domain" description="Ig-like" evidence="6">
    <location>
        <begin position="27"/>
        <end position="119"/>
    </location>
</feature>
<dbReference type="InterPro" id="IPR003599">
    <property type="entry name" value="Ig_sub"/>
</dbReference>
<dbReference type="PROSITE" id="PS50835">
    <property type="entry name" value="IG_LIKE"/>
    <property type="match status" value="1"/>
</dbReference>
<dbReference type="GO" id="GO:0043005">
    <property type="term" value="C:neuron projection"/>
    <property type="evidence" value="ECO:0007669"/>
    <property type="project" value="TreeGrafter"/>
</dbReference>
<sequence length="207" mass="23547">MGAYLCIAQNGVPPSVSRRIVLQVHFPPMIWIPNQLIGATIGGEVTLDCNTEAFPLSLNYWTKDDNYMIVSSDKFKTSNSEKSYKVHMKLTIKNIDSSDFGTYRCYAKNSLGSTQGSIRLYEIHYSNAKEPSTARIQSMNVYNMLYMFGYNQVKQKKNIKTSDTLEGEEDYSNASNTSNSVKRGNHQKLITNKQIQQMLTQIEKRSQ</sequence>
<dbReference type="OrthoDB" id="6502474at2759"/>
<dbReference type="EMBL" id="CAJPVJ010013138">
    <property type="protein sequence ID" value="CAG2174697.1"/>
    <property type="molecule type" value="Genomic_DNA"/>
</dbReference>
<dbReference type="Gene3D" id="2.60.40.10">
    <property type="entry name" value="Immunoglobulins"/>
    <property type="match status" value="1"/>
</dbReference>
<feature type="region of interest" description="Disordered" evidence="5">
    <location>
        <begin position="164"/>
        <end position="188"/>
    </location>
</feature>
<dbReference type="InterPro" id="IPR003598">
    <property type="entry name" value="Ig_sub2"/>
</dbReference>